<organism evidence="1 2">
    <name type="scientific">Dysgonomonas termitidis</name>
    <dbReference type="NCBI Taxonomy" id="1516126"/>
    <lineage>
        <taxon>Bacteria</taxon>
        <taxon>Pseudomonadati</taxon>
        <taxon>Bacteroidota</taxon>
        <taxon>Bacteroidia</taxon>
        <taxon>Bacteroidales</taxon>
        <taxon>Dysgonomonadaceae</taxon>
        <taxon>Dysgonomonas</taxon>
    </lineage>
</organism>
<dbReference type="EMBL" id="JBHSGN010000042">
    <property type="protein sequence ID" value="MFC4673009.1"/>
    <property type="molecule type" value="Genomic_DNA"/>
</dbReference>
<proteinExistence type="predicted"/>
<name>A0ABV9KSK6_9BACT</name>
<comment type="caution">
    <text evidence="1">The sequence shown here is derived from an EMBL/GenBank/DDBJ whole genome shotgun (WGS) entry which is preliminary data.</text>
</comment>
<protein>
    <submittedName>
        <fullName evidence="1">Uncharacterized protein</fullName>
    </submittedName>
</protein>
<reference evidence="2" key="1">
    <citation type="journal article" date="2019" name="Int. J. Syst. Evol. Microbiol.">
        <title>The Global Catalogue of Microorganisms (GCM) 10K type strain sequencing project: providing services to taxonomists for standard genome sequencing and annotation.</title>
        <authorList>
            <consortium name="The Broad Institute Genomics Platform"/>
            <consortium name="The Broad Institute Genome Sequencing Center for Infectious Disease"/>
            <person name="Wu L."/>
            <person name="Ma J."/>
        </authorList>
    </citation>
    <scope>NUCLEOTIDE SEQUENCE [LARGE SCALE GENOMIC DNA]</scope>
    <source>
        <strain evidence="2">CCUG 66188</strain>
    </source>
</reference>
<evidence type="ECO:0000313" key="1">
    <source>
        <dbReference type="EMBL" id="MFC4673009.1"/>
    </source>
</evidence>
<evidence type="ECO:0000313" key="2">
    <source>
        <dbReference type="Proteomes" id="UP001596023"/>
    </source>
</evidence>
<gene>
    <name evidence="1" type="ORF">ACFO6W_04830</name>
</gene>
<sequence>MNLNKSIKNKKNFLIYMIVRLLEEFDLEWTLNSSIYKSYIGHGHSKEKLEMDSYELHGCY</sequence>
<keyword evidence="2" id="KW-1185">Reference proteome</keyword>
<dbReference type="Proteomes" id="UP001596023">
    <property type="component" value="Unassembled WGS sequence"/>
</dbReference>
<dbReference type="RefSeq" id="WP_379994238.1">
    <property type="nucleotide sequence ID" value="NZ_JBHSGN010000042.1"/>
</dbReference>
<accession>A0ABV9KSK6</accession>